<accession>A0ACB7U0N4</accession>
<comment type="caution">
    <text evidence="1">The sequence shown here is derived from an EMBL/GenBank/DDBJ whole genome shotgun (WGS) entry which is preliminary data.</text>
</comment>
<reference evidence="2" key="1">
    <citation type="journal article" date="2022" name="Nat. Commun.">
        <title>Chromosome evolution and the genetic basis of agronomically important traits in greater yam.</title>
        <authorList>
            <person name="Bredeson J.V."/>
            <person name="Lyons J.B."/>
            <person name="Oniyinde I.O."/>
            <person name="Okereke N.R."/>
            <person name="Kolade O."/>
            <person name="Nnabue I."/>
            <person name="Nwadili C.O."/>
            <person name="Hribova E."/>
            <person name="Parker M."/>
            <person name="Nwogha J."/>
            <person name="Shu S."/>
            <person name="Carlson J."/>
            <person name="Kariba R."/>
            <person name="Muthemba S."/>
            <person name="Knop K."/>
            <person name="Barton G.J."/>
            <person name="Sherwood A.V."/>
            <person name="Lopez-Montes A."/>
            <person name="Asiedu R."/>
            <person name="Jamnadass R."/>
            <person name="Muchugi A."/>
            <person name="Goodstein D."/>
            <person name="Egesi C.N."/>
            <person name="Featherston J."/>
            <person name="Asfaw A."/>
            <person name="Simpson G.G."/>
            <person name="Dolezel J."/>
            <person name="Hendre P.S."/>
            <person name="Van Deynze A."/>
            <person name="Kumar P.L."/>
            <person name="Obidiegwu J.E."/>
            <person name="Bhattacharjee R."/>
            <person name="Rokhsar D.S."/>
        </authorList>
    </citation>
    <scope>NUCLEOTIDE SEQUENCE [LARGE SCALE GENOMIC DNA]</scope>
    <source>
        <strain evidence="2">cv. TDa95/00328</strain>
    </source>
</reference>
<organism evidence="1 2">
    <name type="scientific">Dioscorea alata</name>
    <name type="common">Purple yam</name>
    <dbReference type="NCBI Taxonomy" id="55571"/>
    <lineage>
        <taxon>Eukaryota</taxon>
        <taxon>Viridiplantae</taxon>
        <taxon>Streptophyta</taxon>
        <taxon>Embryophyta</taxon>
        <taxon>Tracheophyta</taxon>
        <taxon>Spermatophyta</taxon>
        <taxon>Magnoliopsida</taxon>
        <taxon>Liliopsida</taxon>
        <taxon>Dioscoreales</taxon>
        <taxon>Dioscoreaceae</taxon>
        <taxon>Dioscorea</taxon>
    </lineage>
</organism>
<proteinExistence type="predicted"/>
<evidence type="ECO:0000313" key="1">
    <source>
        <dbReference type="EMBL" id="KAH7653835.1"/>
    </source>
</evidence>
<keyword evidence="2" id="KW-1185">Reference proteome</keyword>
<gene>
    <name evidence="1" type="ORF">IHE45_19G105300</name>
</gene>
<sequence length="514" mass="57428">MDFVYDLFLTAFLSVLLAFLVGKIFSIDTDEHDENHGAGEDQQQQQKEGEDKGDGGFEGSVVAEEKWEGLRESFGGEARVDWEACDLDRIGDDGGGFGVGKDEGEGRRSREGDFLKEMSEGVDPEVVIGGINVVREEGESSEEVGGGFVRGDERRAMVHEFCSAEEVGVGEIQVEVERFGVDEEVYGRQEMELARTNDDSTVELELKKREIEKRSQVRIEEREEKVEESEQNCAASGREDMRLGMDEVGVDEEMELKKETQGRLDRDLAMAMAEKMEFDKVNEEERLAEGEVGIERRVQPFEGDIEQEKGHDWQIGKEVRIGIKEVGSLLDGEDEWEGIERTELQERFGDANAYVGSRNGVDAISKLNSDVQMQLYGLHKVATEGPCFEPQPSALKIAARSKWHAWQRLGDMNPEMAMEKYMDLLSEQIPGWTRETTIVESKQDGSKNVELAEKSVVEPPDQSSPLAEMSYQLPEIKSKQEENTCTEGNVAVGAKVTEPGPCKVDDSPHAPKPE</sequence>
<evidence type="ECO:0000313" key="2">
    <source>
        <dbReference type="Proteomes" id="UP000827976"/>
    </source>
</evidence>
<dbReference type="Proteomes" id="UP000827976">
    <property type="component" value="Chromosome 19"/>
</dbReference>
<dbReference type="EMBL" id="CM037029">
    <property type="protein sequence ID" value="KAH7653835.1"/>
    <property type="molecule type" value="Genomic_DNA"/>
</dbReference>
<name>A0ACB7U0N4_DIOAL</name>
<protein>
    <submittedName>
        <fullName evidence="1">FERM/acyl-CoA-binding protein</fullName>
    </submittedName>
</protein>